<sequence length="128" mass="15297">MTEKLIENYQDFGDALILNVEYKSNIDLSNNTFKSGISEVILIISCFNRLKENTREIIKIKFSDIEDFRFVKYDRMIMDTYIGKENEFYLIDFDPIISTDKNENWINKKNSNSELSIKFKNLHYEKIE</sequence>
<protein>
    <recommendedName>
        <fullName evidence="3">Immunity protein 50 of polymorphic toxin system</fullName>
    </recommendedName>
</protein>
<evidence type="ECO:0000313" key="1">
    <source>
        <dbReference type="EMBL" id="REG88563.1"/>
    </source>
</evidence>
<comment type="caution">
    <text evidence="1">The sequence shown here is derived from an EMBL/GenBank/DDBJ whole genome shotgun (WGS) entry which is preliminary data.</text>
</comment>
<dbReference type="AlphaFoldDB" id="A0A3E0DX39"/>
<evidence type="ECO:0008006" key="3">
    <source>
        <dbReference type="Google" id="ProtNLM"/>
    </source>
</evidence>
<name>A0A3E0DX39_9FLAO</name>
<dbReference type="OrthoDB" id="676062at2"/>
<dbReference type="Proteomes" id="UP000257136">
    <property type="component" value="Unassembled WGS sequence"/>
</dbReference>
<evidence type="ECO:0000313" key="2">
    <source>
        <dbReference type="Proteomes" id="UP000257136"/>
    </source>
</evidence>
<gene>
    <name evidence="1" type="ORF">C8P67_1337</name>
</gene>
<organism evidence="1 2">
    <name type="scientific">Flavobacterium aquicola</name>
    <dbReference type="NCBI Taxonomy" id="1682742"/>
    <lineage>
        <taxon>Bacteria</taxon>
        <taxon>Pseudomonadati</taxon>
        <taxon>Bacteroidota</taxon>
        <taxon>Flavobacteriia</taxon>
        <taxon>Flavobacteriales</taxon>
        <taxon>Flavobacteriaceae</taxon>
        <taxon>Flavobacterium</taxon>
    </lineage>
</organism>
<dbReference type="RefSeq" id="WP_115815293.1">
    <property type="nucleotide sequence ID" value="NZ_QUNI01000033.1"/>
</dbReference>
<reference evidence="1 2" key="1">
    <citation type="submission" date="2018-08" db="EMBL/GenBank/DDBJ databases">
        <title>Genomic Encyclopedia of Archaeal and Bacterial Type Strains, Phase II (KMG-II): from individual species to whole genera.</title>
        <authorList>
            <person name="Goeker M."/>
        </authorList>
    </citation>
    <scope>NUCLEOTIDE SEQUENCE [LARGE SCALE GENOMIC DNA]</scope>
    <source>
        <strain evidence="1 2">DSM 100880</strain>
    </source>
</reference>
<keyword evidence="2" id="KW-1185">Reference proteome</keyword>
<dbReference type="EMBL" id="QUNI01000033">
    <property type="protein sequence ID" value="REG88563.1"/>
    <property type="molecule type" value="Genomic_DNA"/>
</dbReference>
<proteinExistence type="predicted"/>
<accession>A0A3E0DX39</accession>